<evidence type="ECO:0000313" key="2">
    <source>
        <dbReference type="Proteomes" id="UP000436088"/>
    </source>
</evidence>
<dbReference type="EMBL" id="VEPZ02000397">
    <property type="protein sequence ID" value="KAE8725986.1"/>
    <property type="molecule type" value="Genomic_DNA"/>
</dbReference>
<gene>
    <name evidence="1" type="ORF">F3Y22_tig00007902pilonHSYRG00027</name>
</gene>
<dbReference type="UniPathway" id="UPA00053">
    <property type="reaction ID" value="UER00084"/>
</dbReference>
<name>A0A6A3CB64_HIBSY</name>
<dbReference type="Proteomes" id="UP000436088">
    <property type="component" value="Unassembled WGS sequence"/>
</dbReference>
<sequence>MTNQQLKDRGNQMIDETAQAIDRANKVVQDTVDVGTETAAALKAQGAYSTPVLPPIKSTIPLDPIRQLNECLLLKNMFDPVTEEPDFDLDIKVDVEEECNKYGRVKHIFFLLGLPYNHPMDMWSVGFCLYELYIVKVLFPSLTNNDMLCLHMELKSPFQKKMLRKVGRMAGKFAKPRSDLFQIKDGAKYQQILELHLP</sequence>
<keyword evidence="2" id="KW-1185">Reference proteome</keyword>
<accession>A0A6A3CB64</accession>
<dbReference type="PANTHER" id="PTHR48036">
    <property type="entry name" value="SPLICING FACTOR (PAD-1), PUTATIVE (AFU_ORTHOLOGUE AFUA_1G15810)-RELATED"/>
    <property type="match status" value="1"/>
</dbReference>
<dbReference type="InterPro" id="IPR011009">
    <property type="entry name" value="Kinase-like_dom_sf"/>
</dbReference>
<reference evidence="1" key="1">
    <citation type="submission" date="2019-09" db="EMBL/GenBank/DDBJ databases">
        <title>Draft genome information of white flower Hibiscus syriacus.</title>
        <authorList>
            <person name="Kim Y.-M."/>
        </authorList>
    </citation>
    <scope>NUCLEOTIDE SEQUENCE [LARGE SCALE GENOMIC DNA]</scope>
    <source>
        <strain evidence="1">YM2019G1</strain>
    </source>
</reference>
<dbReference type="GO" id="GO:0005634">
    <property type="term" value="C:nucleus"/>
    <property type="evidence" value="ECO:0007669"/>
    <property type="project" value="InterPro"/>
</dbReference>
<dbReference type="SUPFAM" id="SSF58038">
    <property type="entry name" value="SNARE fusion complex"/>
    <property type="match status" value="1"/>
</dbReference>
<dbReference type="SUPFAM" id="SSF56112">
    <property type="entry name" value="Protein kinase-like (PK-like)"/>
    <property type="match status" value="1"/>
</dbReference>
<proteinExistence type="predicted"/>
<dbReference type="Gene3D" id="1.20.5.110">
    <property type="match status" value="1"/>
</dbReference>
<dbReference type="InterPro" id="IPR006509">
    <property type="entry name" value="RBM39_SF"/>
</dbReference>
<dbReference type="GO" id="GO:0006397">
    <property type="term" value="P:mRNA processing"/>
    <property type="evidence" value="ECO:0007669"/>
    <property type="project" value="InterPro"/>
</dbReference>
<dbReference type="InterPro" id="IPR012677">
    <property type="entry name" value="Nucleotide-bd_a/b_plait_sf"/>
</dbReference>
<evidence type="ECO:0000313" key="1">
    <source>
        <dbReference type="EMBL" id="KAE8725986.1"/>
    </source>
</evidence>
<dbReference type="AlphaFoldDB" id="A0A6A3CB64"/>
<comment type="caution">
    <text evidence="1">The sequence shown here is derived from an EMBL/GenBank/DDBJ whole genome shotgun (WGS) entry which is preliminary data.</text>
</comment>
<dbReference type="GO" id="GO:0009423">
    <property type="term" value="P:chorismate biosynthetic process"/>
    <property type="evidence" value="ECO:0007669"/>
    <property type="project" value="UniProtKB-UniPathway"/>
</dbReference>
<dbReference type="Gene3D" id="1.10.510.10">
    <property type="entry name" value="Transferase(Phosphotransferase) domain 1"/>
    <property type="match status" value="1"/>
</dbReference>
<organism evidence="1 2">
    <name type="scientific">Hibiscus syriacus</name>
    <name type="common">Rose of Sharon</name>
    <dbReference type="NCBI Taxonomy" id="106335"/>
    <lineage>
        <taxon>Eukaryota</taxon>
        <taxon>Viridiplantae</taxon>
        <taxon>Streptophyta</taxon>
        <taxon>Embryophyta</taxon>
        <taxon>Tracheophyta</taxon>
        <taxon>Spermatophyta</taxon>
        <taxon>Magnoliopsida</taxon>
        <taxon>eudicotyledons</taxon>
        <taxon>Gunneridae</taxon>
        <taxon>Pentapetalae</taxon>
        <taxon>rosids</taxon>
        <taxon>malvids</taxon>
        <taxon>Malvales</taxon>
        <taxon>Malvaceae</taxon>
        <taxon>Malvoideae</taxon>
        <taxon>Hibiscus</taxon>
    </lineage>
</organism>
<dbReference type="Gene3D" id="3.30.70.330">
    <property type="match status" value="1"/>
</dbReference>
<protein>
    <submittedName>
        <fullName evidence="1">Uncharacterized protein</fullName>
    </submittedName>
</protein>
<dbReference type="GO" id="GO:0003723">
    <property type="term" value="F:RNA binding"/>
    <property type="evidence" value="ECO:0007669"/>
    <property type="project" value="InterPro"/>
</dbReference>